<dbReference type="InterPro" id="IPR007176">
    <property type="entry name" value="DUF365"/>
</dbReference>
<evidence type="ECO:0000313" key="1">
    <source>
        <dbReference type="EMBL" id="BAA30001.1"/>
    </source>
</evidence>
<name>O58626_PYRHO</name>
<accession>O58626</accession>
<keyword evidence="2" id="KW-1185">Reference proteome</keyword>
<dbReference type="eggNOG" id="arCOG04492">
    <property type="taxonomic scope" value="Archaea"/>
</dbReference>
<dbReference type="EnsemblBacteria" id="BAA30001">
    <property type="protein sequence ID" value="BAA30001"/>
    <property type="gene ID" value="BAA30001"/>
</dbReference>
<dbReference type="KEGG" id="pho:PH0907"/>
<dbReference type="AlphaFoldDB" id="O58626"/>
<dbReference type="PIRSF" id="PIRSF006031">
    <property type="entry name" value="UCP006031"/>
    <property type="match status" value="1"/>
</dbReference>
<gene>
    <name evidence="1" type="ordered locus">PH0907</name>
</gene>
<dbReference type="EMBL" id="BA000001">
    <property type="protein sequence ID" value="BAA30001.1"/>
    <property type="molecule type" value="Genomic_DNA"/>
</dbReference>
<dbReference type="Proteomes" id="UP000000752">
    <property type="component" value="Chromosome"/>
</dbReference>
<protein>
    <recommendedName>
        <fullName evidence="3">ASCH domain-containing protein</fullName>
    </recommendedName>
</protein>
<dbReference type="STRING" id="70601.gene:9377858"/>
<dbReference type="PIR" id="C71080">
    <property type="entry name" value="C71080"/>
</dbReference>
<dbReference type="Gene3D" id="2.30.130.30">
    <property type="entry name" value="Hypothetical protein"/>
    <property type="match status" value="1"/>
</dbReference>
<organism evidence="1 2">
    <name type="scientific">Pyrococcus horikoshii (strain ATCC 700860 / DSM 12428 / JCM 9974 / NBRC 100139 / OT-3)</name>
    <dbReference type="NCBI Taxonomy" id="70601"/>
    <lineage>
        <taxon>Archaea</taxon>
        <taxon>Methanobacteriati</taxon>
        <taxon>Methanobacteriota</taxon>
        <taxon>Thermococci</taxon>
        <taxon>Thermococcales</taxon>
        <taxon>Thermococcaceae</taxon>
        <taxon>Pyrococcus</taxon>
    </lineage>
</organism>
<dbReference type="Pfam" id="PF04033">
    <property type="entry name" value="DUF365"/>
    <property type="match status" value="1"/>
</dbReference>
<evidence type="ECO:0000313" key="2">
    <source>
        <dbReference type="Proteomes" id="UP000000752"/>
    </source>
</evidence>
<reference evidence="1 2" key="1">
    <citation type="journal article" date="1998" name="DNA Res.">
        <title>Complete sequence and gene organization of the genome of a hyper-thermophilic archaebacterium, Pyrococcus horikoshii OT3.</title>
        <authorList>
            <person name="Kawarabayasi Y."/>
            <person name="Sawada M."/>
            <person name="Horikawa H."/>
            <person name="Haikawa Y."/>
            <person name="Hino Y."/>
            <person name="Yamamoto S."/>
            <person name="Sekine M."/>
            <person name="Baba S."/>
            <person name="Kosugi H."/>
            <person name="Hosoyama A."/>
            <person name="Nagai Y."/>
            <person name="Sakai M."/>
            <person name="Ogura K."/>
            <person name="Otuka R."/>
            <person name="Nakazawa H."/>
            <person name="Takamiya M."/>
            <person name="Ohfuku Y."/>
            <person name="Funahashi T."/>
            <person name="Tanaka T."/>
            <person name="Kudoh Y."/>
            <person name="Yamazaki J."/>
            <person name="Kushida N."/>
            <person name="Oguchi A."/>
            <person name="Aoki K."/>
            <person name="Nakamura Y."/>
            <person name="Robb T.F."/>
            <person name="Horikoshi K."/>
            <person name="Masuchi Y."/>
            <person name="Shizuya H."/>
            <person name="Kikuchi H."/>
        </authorList>
    </citation>
    <scope>NUCLEOTIDE SEQUENCE [LARGE SCALE GENOMIC DNA]</scope>
    <source>
        <strain evidence="2">ATCC 700860 / DSM 12428 / JCM 9974 / NBRC 100139 / OT-3</strain>
    </source>
</reference>
<evidence type="ECO:0008006" key="3">
    <source>
        <dbReference type="Google" id="ProtNLM"/>
    </source>
</evidence>
<proteinExistence type="predicted"/>
<sequence length="159" mass="19073">MHQKHLFLIGVINHLGSFMKAVTFPVPWEYLNRIFEGKNVFVKPATLKVEEGMKVIFYASRENQGWHGEAEVERVEHYTNVEEIIKKYGDKLFLTPEELRRYDKERSRWGSGRRKRPWMVLVLRNIRKYPRVVKPKKFIVVSGRYVDEKEYEEIRKSTS</sequence>